<dbReference type="EMBL" id="FNBN01000002">
    <property type="protein sequence ID" value="SDF49655.1"/>
    <property type="molecule type" value="Genomic_DNA"/>
</dbReference>
<organism evidence="1 2">
    <name type="scientific">Chitinophaga filiformis</name>
    <name type="common">Myxococcus filiformis</name>
    <name type="synonym">Flexibacter filiformis</name>
    <dbReference type="NCBI Taxonomy" id="104663"/>
    <lineage>
        <taxon>Bacteria</taxon>
        <taxon>Pseudomonadati</taxon>
        <taxon>Bacteroidota</taxon>
        <taxon>Chitinophagia</taxon>
        <taxon>Chitinophagales</taxon>
        <taxon>Chitinophagaceae</taxon>
        <taxon>Chitinophaga</taxon>
    </lineage>
</organism>
<protein>
    <submittedName>
        <fullName evidence="1">Uncharacterized protein</fullName>
    </submittedName>
</protein>
<dbReference type="AlphaFoldDB" id="A0A1G7LJJ6"/>
<gene>
    <name evidence="1" type="ORF">SAMN04488121_10290</name>
</gene>
<accession>A0A1G7LJJ6</accession>
<dbReference type="Proteomes" id="UP000199045">
    <property type="component" value="Unassembled WGS sequence"/>
</dbReference>
<sequence length="36" mass="4203">MARELLMEVLLNGLEVKAPSKFEYGRTIKYRFGRVS</sequence>
<reference evidence="2" key="1">
    <citation type="submission" date="2016-10" db="EMBL/GenBank/DDBJ databases">
        <authorList>
            <person name="Varghese N."/>
            <person name="Submissions S."/>
        </authorList>
    </citation>
    <scope>NUCLEOTIDE SEQUENCE [LARGE SCALE GENOMIC DNA]</scope>
    <source>
        <strain evidence="2">DSM 527</strain>
    </source>
</reference>
<evidence type="ECO:0000313" key="2">
    <source>
        <dbReference type="Proteomes" id="UP000199045"/>
    </source>
</evidence>
<proteinExistence type="predicted"/>
<evidence type="ECO:0000313" key="1">
    <source>
        <dbReference type="EMBL" id="SDF49655.1"/>
    </source>
</evidence>
<dbReference type="STRING" id="104663.SAMN04488121_10290"/>
<name>A0A1G7LJJ6_CHIFI</name>